<dbReference type="Gene3D" id="3.40.80.10">
    <property type="entry name" value="Peptidoglycan recognition protein-like"/>
    <property type="match status" value="1"/>
</dbReference>
<name>A0A814GS45_9BILA</name>
<comment type="similarity">
    <text evidence="2 8">Belongs to the Arg-specific ADP-ribosyltransferase family.</text>
</comment>
<accession>A0A814GS45</accession>
<dbReference type="SMART" id="SM00248">
    <property type="entry name" value="ANK"/>
    <property type="match status" value="2"/>
</dbReference>
<dbReference type="Proteomes" id="UP000681722">
    <property type="component" value="Unassembled WGS sequence"/>
</dbReference>
<dbReference type="Pfam" id="PF12796">
    <property type="entry name" value="Ank_2"/>
    <property type="match status" value="1"/>
</dbReference>
<feature type="domain" description="Peptidoglycan recognition protein family" evidence="10">
    <location>
        <begin position="461"/>
        <end position="608"/>
    </location>
</feature>
<dbReference type="AlphaFoldDB" id="A0A814GS45"/>
<keyword evidence="9" id="KW-0472">Membrane</keyword>
<dbReference type="InterPro" id="IPR036505">
    <property type="entry name" value="Amidase/PGRP_sf"/>
</dbReference>
<evidence type="ECO:0000256" key="7">
    <source>
        <dbReference type="PROSITE-ProRule" id="PRU00023"/>
    </source>
</evidence>
<dbReference type="SMART" id="SM00701">
    <property type="entry name" value="PGRP"/>
    <property type="match status" value="1"/>
</dbReference>
<evidence type="ECO:0000256" key="3">
    <source>
        <dbReference type="ARBA" id="ARBA00022676"/>
    </source>
</evidence>
<evidence type="ECO:0000256" key="5">
    <source>
        <dbReference type="ARBA" id="ARBA00022695"/>
    </source>
</evidence>
<evidence type="ECO:0000256" key="9">
    <source>
        <dbReference type="SAM" id="Phobius"/>
    </source>
</evidence>
<feature type="transmembrane region" description="Helical" evidence="9">
    <location>
        <begin position="420"/>
        <end position="445"/>
    </location>
</feature>
<evidence type="ECO:0000256" key="6">
    <source>
        <dbReference type="ARBA" id="ARBA00047597"/>
    </source>
</evidence>
<keyword evidence="4 8" id="KW-0808">Transferase</keyword>
<evidence type="ECO:0000256" key="8">
    <source>
        <dbReference type="RuleBase" id="RU361228"/>
    </source>
</evidence>
<dbReference type="GO" id="GO:0008270">
    <property type="term" value="F:zinc ion binding"/>
    <property type="evidence" value="ECO:0007669"/>
    <property type="project" value="InterPro"/>
</dbReference>
<dbReference type="InterPro" id="IPR015510">
    <property type="entry name" value="PGRP"/>
</dbReference>
<evidence type="ECO:0000259" key="10">
    <source>
        <dbReference type="SMART" id="SM00701"/>
    </source>
</evidence>
<dbReference type="InterPro" id="IPR000768">
    <property type="entry name" value="ART"/>
</dbReference>
<evidence type="ECO:0000256" key="1">
    <source>
        <dbReference type="ARBA" id="ARBA00007553"/>
    </source>
</evidence>
<comment type="catalytic activity">
    <reaction evidence="6 8">
        <text>L-arginyl-[protein] + NAD(+) = N(omega)-(ADP-D-ribosyl)-L-arginyl-[protein] + nicotinamide + H(+)</text>
        <dbReference type="Rhea" id="RHEA:19149"/>
        <dbReference type="Rhea" id="RHEA-COMP:10532"/>
        <dbReference type="Rhea" id="RHEA-COMP:15087"/>
        <dbReference type="ChEBI" id="CHEBI:15378"/>
        <dbReference type="ChEBI" id="CHEBI:17154"/>
        <dbReference type="ChEBI" id="CHEBI:29965"/>
        <dbReference type="ChEBI" id="CHEBI:57540"/>
        <dbReference type="ChEBI" id="CHEBI:142554"/>
        <dbReference type="EC" id="2.4.2.31"/>
    </reaction>
</comment>
<dbReference type="Gene3D" id="1.25.40.20">
    <property type="entry name" value="Ankyrin repeat-containing domain"/>
    <property type="match status" value="1"/>
</dbReference>
<reference evidence="11" key="1">
    <citation type="submission" date="2021-02" db="EMBL/GenBank/DDBJ databases">
        <authorList>
            <person name="Nowell W R."/>
        </authorList>
    </citation>
    <scope>NUCLEOTIDE SEQUENCE</scope>
</reference>
<dbReference type="CDD" id="cd06583">
    <property type="entry name" value="PGRP"/>
    <property type="match status" value="1"/>
</dbReference>
<dbReference type="PROSITE" id="PS50297">
    <property type="entry name" value="ANK_REP_REGION"/>
    <property type="match status" value="1"/>
</dbReference>
<keyword evidence="7" id="KW-0040">ANK repeat</keyword>
<keyword evidence="13" id="KW-1185">Reference proteome</keyword>
<dbReference type="InterPro" id="IPR006619">
    <property type="entry name" value="PGRP_domain_met/bac"/>
</dbReference>
<dbReference type="GO" id="GO:0016779">
    <property type="term" value="F:nucleotidyltransferase activity"/>
    <property type="evidence" value="ECO:0007669"/>
    <property type="project" value="UniProtKB-KW"/>
</dbReference>
<protein>
    <recommendedName>
        <fullName evidence="8">NAD(P)(+)--arginine ADP-ribosyltransferase</fullName>
        <ecNumber evidence="8">2.4.2.31</ecNumber>
    </recommendedName>
    <alternativeName>
        <fullName evidence="8">Mono(ADP-ribosyl)transferase</fullName>
    </alternativeName>
</protein>
<dbReference type="Gene3D" id="3.90.176.10">
    <property type="entry name" value="Toxin ADP-ribosyltransferase, Chain A, domain 1"/>
    <property type="match status" value="1"/>
</dbReference>
<dbReference type="SUPFAM" id="SSF48403">
    <property type="entry name" value="Ankyrin repeat"/>
    <property type="match status" value="1"/>
</dbReference>
<dbReference type="EMBL" id="CAJOBC010003193">
    <property type="protein sequence ID" value="CAF3771466.1"/>
    <property type="molecule type" value="Genomic_DNA"/>
</dbReference>
<dbReference type="GO" id="GO:0008745">
    <property type="term" value="F:N-acetylmuramoyl-L-alanine amidase activity"/>
    <property type="evidence" value="ECO:0007669"/>
    <property type="project" value="InterPro"/>
</dbReference>
<evidence type="ECO:0000313" key="13">
    <source>
        <dbReference type="Proteomes" id="UP000663829"/>
    </source>
</evidence>
<dbReference type="SUPFAM" id="SSF55846">
    <property type="entry name" value="N-acetylmuramoyl-L-alanine amidase-like"/>
    <property type="match status" value="1"/>
</dbReference>
<dbReference type="InterPro" id="IPR036770">
    <property type="entry name" value="Ankyrin_rpt-contain_sf"/>
</dbReference>
<dbReference type="PANTHER" id="PTHR11022">
    <property type="entry name" value="PEPTIDOGLYCAN RECOGNITION PROTEIN"/>
    <property type="match status" value="1"/>
</dbReference>
<keyword evidence="5" id="KW-0548">Nucleotidyltransferase</keyword>
<keyword evidence="9" id="KW-0812">Transmembrane</keyword>
<sequence>MIAPAPEPNNKESTLDILYDLCRENQVEKLQNLLTVIDDINVLNTIQNSTGSTCLHVACYYGHKELVQVLLDHGALSSVRNLRHNLTPYEEASTDDIKQLLINKRIFYSETDYDHIQWSITGHDLIEKRREFLQTMHLYRTYDNHHPIISKLLAEVIHYYLNEYLKNISFISNPEDRITEDQIKVIEDYFRKAIDEKDYLTYFIKAYTLTDYFYRILNKHLAIYILQYFDHTKDFCSNYRLVNCLVHIVTLLKYHPDIGKYQYKGVCYRGMRITENDLNPYKLNQHILNQSFLSSSTDYEVAKMFAGEGAQSEMRHTVDQRPLQFSCLCQYTIVQNSTAIDVQELSMRPAEKEILILPFTVFKVVNIKRNYIDNPQARISVEIELEECEDPDGDSAFTSSDNDIRKTEEYEKQIKKRKRLYALVGSLLSIIVLALVLALIIVFVIKKNYDEDPYLSPKDCSSILNRNAWNATKSTARDDLPVPVSYIVVHELTGYNRSMTQQDCTQYINELQRWNMDINGYADIAHNFIICGGDENDNSSQQQIYTGRGWKSVGAHCVTYNTRSLGVAIARDYTSTKSLNAFKSLMECGTKNKFIEQNYTLVGHYYFPNIYAFYLNYFKNDTQTPYICQQRPSDNDTIAKTLKKVE</sequence>
<dbReference type="Proteomes" id="UP000663829">
    <property type="component" value="Unassembled WGS sequence"/>
</dbReference>
<evidence type="ECO:0000313" key="11">
    <source>
        <dbReference type="EMBL" id="CAF1000097.1"/>
    </source>
</evidence>
<dbReference type="Pfam" id="PF01129">
    <property type="entry name" value="ART"/>
    <property type="match status" value="1"/>
</dbReference>
<keyword evidence="9" id="KW-1133">Transmembrane helix</keyword>
<evidence type="ECO:0000313" key="12">
    <source>
        <dbReference type="EMBL" id="CAF3771466.1"/>
    </source>
</evidence>
<dbReference type="InterPro" id="IPR002502">
    <property type="entry name" value="Amidase_domain"/>
</dbReference>
<dbReference type="SUPFAM" id="SSF56399">
    <property type="entry name" value="ADP-ribosylation"/>
    <property type="match status" value="1"/>
</dbReference>
<keyword evidence="3 8" id="KW-0328">Glycosyltransferase</keyword>
<dbReference type="Pfam" id="PF01510">
    <property type="entry name" value="Amidase_2"/>
    <property type="match status" value="1"/>
</dbReference>
<keyword evidence="8" id="KW-0521">NADP</keyword>
<keyword evidence="8" id="KW-0520">NAD</keyword>
<dbReference type="EMBL" id="CAJNOQ010003194">
    <property type="protein sequence ID" value="CAF1000097.1"/>
    <property type="molecule type" value="Genomic_DNA"/>
</dbReference>
<comment type="similarity">
    <text evidence="1">Belongs to the N-acetylmuramoyl-L-alanine amidase 2 family.</text>
</comment>
<dbReference type="PANTHER" id="PTHR11022:SF41">
    <property type="entry name" value="PEPTIDOGLYCAN-RECOGNITION PROTEIN LC-RELATED"/>
    <property type="match status" value="1"/>
</dbReference>
<evidence type="ECO:0000256" key="2">
    <source>
        <dbReference type="ARBA" id="ARBA00009558"/>
    </source>
</evidence>
<proteinExistence type="inferred from homology"/>
<dbReference type="GO" id="GO:0106274">
    <property type="term" value="F:NAD+-protein-arginine ADP-ribosyltransferase activity"/>
    <property type="evidence" value="ECO:0007669"/>
    <property type="project" value="UniProtKB-EC"/>
</dbReference>
<evidence type="ECO:0000256" key="4">
    <source>
        <dbReference type="ARBA" id="ARBA00022679"/>
    </source>
</evidence>
<organism evidence="11 13">
    <name type="scientific">Didymodactylos carnosus</name>
    <dbReference type="NCBI Taxonomy" id="1234261"/>
    <lineage>
        <taxon>Eukaryota</taxon>
        <taxon>Metazoa</taxon>
        <taxon>Spiralia</taxon>
        <taxon>Gnathifera</taxon>
        <taxon>Rotifera</taxon>
        <taxon>Eurotatoria</taxon>
        <taxon>Bdelloidea</taxon>
        <taxon>Philodinida</taxon>
        <taxon>Philodinidae</taxon>
        <taxon>Didymodactylos</taxon>
    </lineage>
</organism>
<dbReference type="InterPro" id="IPR002110">
    <property type="entry name" value="Ankyrin_rpt"/>
</dbReference>
<dbReference type="GO" id="GO:0009253">
    <property type="term" value="P:peptidoglycan catabolic process"/>
    <property type="evidence" value="ECO:0007669"/>
    <property type="project" value="InterPro"/>
</dbReference>
<feature type="repeat" description="ANK" evidence="7">
    <location>
        <begin position="50"/>
        <end position="82"/>
    </location>
</feature>
<dbReference type="PROSITE" id="PS50088">
    <property type="entry name" value="ANK_REPEAT"/>
    <property type="match status" value="1"/>
</dbReference>
<dbReference type="EC" id="2.4.2.31" evidence="8"/>
<comment type="caution">
    <text evidence="11">The sequence shown here is derived from an EMBL/GenBank/DDBJ whole genome shotgun (WGS) entry which is preliminary data.</text>
</comment>
<gene>
    <name evidence="11" type="ORF">GPM918_LOCUS13707</name>
    <name evidence="12" type="ORF">SRO942_LOCUS13704</name>
</gene>